<keyword evidence="3" id="KW-0342">GTP-binding</keyword>
<reference evidence="6" key="1">
    <citation type="journal article" name="BMC Genomics">
        <title>Long-read sequencing and de novo genome assembly of marine medaka (Oryzias melastigma).</title>
        <authorList>
            <person name="Liang P."/>
            <person name="Saqib H.S.A."/>
            <person name="Ni X."/>
            <person name="Shen Y."/>
        </authorList>
    </citation>
    <scope>NUCLEOTIDE SEQUENCE</scope>
    <source>
        <strain evidence="6">Bigg-433</strain>
    </source>
</reference>
<keyword evidence="4" id="KW-0472">Membrane</keyword>
<evidence type="ECO:0000313" key="6">
    <source>
        <dbReference type="EMBL" id="KAF6715822.1"/>
    </source>
</evidence>
<evidence type="ECO:0000256" key="2">
    <source>
        <dbReference type="ARBA" id="ARBA00022741"/>
    </source>
</evidence>
<dbReference type="AlphaFoldDB" id="A0A834BLB2"/>
<dbReference type="Pfam" id="PF04548">
    <property type="entry name" value="AIG1"/>
    <property type="match status" value="1"/>
</dbReference>
<accession>A0A834BLB2</accession>
<evidence type="ECO:0000256" key="1">
    <source>
        <dbReference type="ARBA" id="ARBA00008535"/>
    </source>
</evidence>
<dbReference type="EMBL" id="WKFB01001025">
    <property type="protein sequence ID" value="KAF6715822.1"/>
    <property type="molecule type" value="Genomic_DNA"/>
</dbReference>
<evidence type="ECO:0000313" key="7">
    <source>
        <dbReference type="Proteomes" id="UP000646548"/>
    </source>
</evidence>
<keyword evidence="4" id="KW-1133">Transmembrane helix</keyword>
<evidence type="ECO:0000259" key="5">
    <source>
        <dbReference type="Pfam" id="PF04548"/>
    </source>
</evidence>
<feature type="transmembrane region" description="Helical" evidence="4">
    <location>
        <begin position="185"/>
        <end position="218"/>
    </location>
</feature>
<protein>
    <submittedName>
        <fullName evidence="6">GTPase IMAP family member 5</fullName>
    </submittedName>
</protein>
<keyword evidence="2" id="KW-0547">Nucleotide-binding</keyword>
<dbReference type="PANTHER" id="PTHR10903">
    <property type="entry name" value="GTPASE, IMAP FAMILY MEMBER-RELATED"/>
    <property type="match status" value="1"/>
</dbReference>
<dbReference type="GO" id="GO:0005525">
    <property type="term" value="F:GTP binding"/>
    <property type="evidence" value="ECO:0007669"/>
    <property type="project" value="UniProtKB-KW"/>
</dbReference>
<sequence>MLFGKSGAGKSSSGNTILNRTAFNSDMRLKRVTVNCEKEVGQVEDRPVAIIDTPGLFEKDRNKEEIFQEILMRCSGGFHVFNNKTPEDQTQVTSLMEKIQTLMALNGGGHYRTEFYPRKERKIRTRQESILAEGAASILKKEEDLRTNFKGEELKTKLKELWKKEDERTRKAAENQIGKMRVLNFLLLVMSIIVACSFTVSSMFMLTAAVIWIGLFLLKYQSSSGKMPFFLKNK</sequence>
<gene>
    <name evidence="6" type="ORF">FQA47_016562</name>
</gene>
<evidence type="ECO:0000256" key="3">
    <source>
        <dbReference type="ARBA" id="ARBA00023134"/>
    </source>
</evidence>
<proteinExistence type="inferred from homology"/>
<feature type="domain" description="AIG1-type G" evidence="5">
    <location>
        <begin position="2"/>
        <end position="72"/>
    </location>
</feature>
<keyword evidence="4" id="KW-0812">Transmembrane</keyword>
<name>A0A834BLB2_ORYME</name>
<dbReference type="Proteomes" id="UP000646548">
    <property type="component" value="Unassembled WGS sequence"/>
</dbReference>
<dbReference type="InterPro" id="IPR045058">
    <property type="entry name" value="GIMA/IAN/Toc"/>
</dbReference>
<evidence type="ECO:0000256" key="4">
    <source>
        <dbReference type="SAM" id="Phobius"/>
    </source>
</evidence>
<dbReference type="PANTHER" id="PTHR10903:SF190">
    <property type="entry name" value="GTPASE IMAP FAMILY MEMBER 4-LIKE"/>
    <property type="match status" value="1"/>
</dbReference>
<dbReference type="InterPro" id="IPR006703">
    <property type="entry name" value="G_AIG1"/>
</dbReference>
<dbReference type="InterPro" id="IPR027417">
    <property type="entry name" value="P-loop_NTPase"/>
</dbReference>
<organism evidence="6 7">
    <name type="scientific">Oryzias melastigma</name>
    <name type="common">Marine medaka</name>
    <dbReference type="NCBI Taxonomy" id="30732"/>
    <lineage>
        <taxon>Eukaryota</taxon>
        <taxon>Metazoa</taxon>
        <taxon>Chordata</taxon>
        <taxon>Craniata</taxon>
        <taxon>Vertebrata</taxon>
        <taxon>Euteleostomi</taxon>
        <taxon>Actinopterygii</taxon>
        <taxon>Neopterygii</taxon>
        <taxon>Teleostei</taxon>
        <taxon>Neoteleostei</taxon>
        <taxon>Acanthomorphata</taxon>
        <taxon>Ovalentaria</taxon>
        <taxon>Atherinomorphae</taxon>
        <taxon>Beloniformes</taxon>
        <taxon>Adrianichthyidae</taxon>
        <taxon>Oryziinae</taxon>
        <taxon>Oryzias</taxon>
    </lineage>
</organism>
<comment type="similarity">
    <text evidence="1">Belongs to the TRAFAC class TrmE-Era-EngA-EngB-Septin-like GTPase superfamily. AIG1/Toc34/Toc159-like paraseptin GTPase family. IAN subfamily.</text>
</comment>
<dbReference type="SUPFAM" id="SSF52540">
    <property type="entry name" value="P-loop containing nucleoside triphosphate hydrolases"/>
    <property type="match status" value="1"/>
</dbReference>
<comment type="caution">
    <text evidence="6">The sequence shown here is derived from an EMBL/GenBank/DDBJ whole genome shotgun (WGS) entry which is preliminary data.</text>
</comment>
<dbReference type="Gene3D" id="3.40.50.300">
    <property type="entry name" value="P-loop containing nucleotide triphosphate hydrolases"/>
    <property type="match status" value="1"/>
</dbReference>